<sequence length="315" mass="35244">MKRILVLFALFAVAAGYAQTVKKQTFVYAVKQTDTLRLDRYVALTPDSRTKPCLMFVFGGGFVGGRRDNASFLSYFEYYARKGYVVVSIDYRLGMKKAMQAGTLSEETFPEAWITTLAMATGDLYDATAYVCDHASAWGVDKTRIVASGSSAGAITVLMGEYGICNGHPLAQQKLPQDFNYAGVISYAGAIFDTQEELRWAKTPAPMMLFHGDADRNVPYDAVLYDGNGFFGSKHIADMLTERRIPHWFYSVANTNHVMATRPMYDNRYEIDAFLEKLVLKREPLVIDTYVTPLEAPELPKAFTLSDYIDANYGK</sequence>
<dbReference type="InterPro" id="IPR050300">
    <property type="entry name" value="GDXG_lipolytic_enzyme"/>
</dbReference>
<feature type="chain" id="PRO_5041457991" description="BD-FAE-like domain-containing protein" evidence="2">
    <location>
        <begin position="19"/>
        <end position="315"/>
    </location>
</feature>
<dbReference type="InterPro" id="IPR029058">
    <property type="entry name" value="AB_hydrolase_fold"/>
</dbReference>
<dbReference type="Proteomes" id="UP001055105">
    <property type="component" value="Unassembled WGS sequence"/>
</dbReference>
<accession>A0AA37KVZ5</accession>
<dbReference type="PANTHER" id="PTHR48081">
    <property type="entry name" value="AB HYDROLASE SUPERFAMILY PROTEIN C4A8.06C"/>
    <property type="match status" value="1"/>
</dbReference>
<dbReference type="AlphaFoldDB" id="A0AA37KVZ5"/>
<comment type="caution">
    <text evidence="4">The sequence shown here is derived from an EMBL/GenBank/DDBJ whole genome shotgun (WGS) entry which is preliminary data.</text>
</comment>
<dbReference type="Gene3D" id="3.40.50.1820">
    <property type="entry name" value="alpha/beta hydrolase"/>
    <property type="match status" value="1"/>
</dbReference>
<dbReference type="GO" id="GO:0016787">
    <property type="term" value="F:hydrolase activity"/>
    <property type="evidence" value="ECO:0007669"/>
    <property type="project" value="UniProtKB-KW"/>
</dbReference>
<evidence type="ECO:0000259" key="3">
    <source>
        <dbReference type="Pfam" id="PF20434"/>
    </source>
</evidence>
<protein>
    <recommendedName>
        <fullName evidence="3">BD-FAE-like domain-containing protein</fullName>
    </recommendedName>
</protein>
<evidence type="ECO:0000256" key="2">
    <source>
        <dbReference type="SAM" id="SignalP"/>
    </source>
</evidence>
<reference evidence="4" key="1">
    <citation type="submission" date="2022-01" db="EMBL/GenBank/DDBJ databases">
        <title>Novel bile acid biosynthetic pathways are enriched in the microbiome of centenarians.</title>
        <authorList>
            <person name="Sato Y."/>
            <person name="Atarashi K."/>
            <person name="Plichta R.D."/>
            <person name="Arai Y."/>
            <person name="Sasajima S."/>
            <person name="Kearney M.S."/>
            <person name="Suda W."/>
            <person name="Takeshita K."/>
            <person name="Sasaki T."/>
            <person name="Okamoto S."/>
            <person name="Skelly N.A."/>
            <person name="Okamura Y."/>
            <person name="Vlamakis H."/>
            <person name="Li Y."/>
            <person name="Tanoue T."/>
            <person name="Takei H."/>
            <person name="Nittono H."/>
            <person name="Narushima S."/>
            <person name="Irie J."/>
            <person name="Itoh H."/>
            <person name="Moriya K."/>
            <person name="Sugiura Y."/>
            <person name="Suematsu M."/>
            <person name="Moritoki N."/>
            <person name="Shibata S."/>
            <person name="Littman R.D."/>
            <person name="Fischbach A.M."/>
            <person name="Uwamino Y."/>
            <person name="Inoue T."/>
            <person name="Honda A."/>
            <person name="Hattori M."/>
            <person name="Murai T."/>
            <person name="Xavier J.R."/>
            <person name="Hirose N."/>
            <person name="Honda K."/>
        </authorList>
    </citation>
    <scope>NUCLEOTIDE SEQUENCE</scope>
    <source>
        <strain evidence="4">CE91-St16</strain>
    </source>
</reference>
<keyword evidence="1" id="KW-0378">Hydrolase</keyword>
<organism evidence="4 5">
    <name type="scientific">Alistipes finegoldii</name>
    <dbReference type="NCBI Taxonomy" id="214856"/>
    <lineage>
        <taxon>Bacteria</taxon>
        <taxon>Pseudomonadati</taxon>
        <taxon>Bacteroidota</taxon>
        <taxon>Bacteroidia</taxon>
        <taxon>Bacteroidales</taxon>
        <taxon>Rikenellaceae</taxon>
        <taxon>Alistipes</taxon>
    </lineage>
</organism>
<evidence type="ECO:0000313" key="4">
    <source>
        <dbReference type="EMBL" id="GKI19261.1"/>
    </source>
</evidence>
<feature type="domain" description="BD-FAE-like" evidence="3">
    <location>
        <begin position="48"/>
        <end position="160"/>
    </location>
</feature>
<keyword evidence="2" id="KW-0732">Signal</keyword>
<name>A0AA37KVZ5_9BACT</name>
<evidence type="ECO:0000256" key="1">
    <source>
        <dbReference type="ARBA" id="ARBA00022801"/>
    </source>
</evidence>
<dbReference type="Pfam" id="PF20434">
    <property type="entry name" value="BD-FAE"/>
    <property type="match status" value="1"/>
</dbReference>
<gene>
    <name evidence="4" type="ORF">CE91St16_21690</name>
</gene>
<feature type="signal peptide" evidence="2">
    <location>
        <begin position="1"/>
        <end position="18"/>
    </location>
</feature>
<dbReference type="InterPro" id="IPR049492">
    <property type="entry name" value="BD-FAE-like_dom"/>
</dbReference>
<dbReference type="EMBL" id="BQOL01000001">
    <property type="protein sequence ID" value="GKI19261.1"/>
    <property type="molecule type" value="Genomic_DNA"/>
</dbReference>
<proteinExistence type="predicted"/>
<dbReference type="RefSeq" id="WP_244076631.1">
    <property type="nucleotide sequence ID" value="NZ_AP025581.1"/>
</dbReference>
<evidence type="ECO:0000313" key="5">
    <source>
        <dbReference type="Proteomes" id="UP001055105"/>
    </source>
</evidence>
<dbReference type="SUPFAM" id="SSF53474">
    <property type="entry name" value="alpha/beta-Hydrolases"/>
    <property type="match status" value="1"/>
</dbReference>